<dbReference type="GO" id="GO:0008408">
    <property type="term" value="F:3'-5' exonuclease activity"/>
    <property type="evidence" value="ECO:0007669"/>
    <property type="project" value="InterPro"/>
</dbReference>
<dbReference type="GO" id="GO:0006310">
    <property type="term" value="P:DNA recombination"/>
    <property type="evidence" value="ECO:0007669"/>
    <property type="project" value="UniProtKB-KW"/>
</dbReference>
<keyword evidence="5 7" id="KW-0378">Hydrolase</keyword>
<keyword evidence="6 7" id="KW-0269">Exonuclease</keyword>
<dbReference type="CDD" id="cd00840">
    <property type="entry name" value="MPP_Mre11_N"/>
    <property type="match status" value="1"/>
</dbReference>
<dbReference type="GO" id="GO:0004519">
    <property type="term" value="F:endonuclease activity"/>
    <property type="evidence" value="ECO:0007669"/>
    <property type="project" value="UniProtKB-KW"/>
</dbReference>
<dbReference type="InterPro" id="IPR050535">
    <property type="entry name" value="DNA_Repair-Maintenance_Comp"/>
</dbReference>
<accession>A0A1I2RS56</accession>
<sequence length="439" mass="47322">MGPSPRYSSGWADPPRNPRVIRVLHTGDWHIGQTLRGYARQREHALAFAHLEQIVVEREVDALVVAGDVFDSQNPSGESQRLFYEVLMRLRRARPAMTIVITAGNHDAAGRLEAPRPLLDAIGVHVVGNVRRRDGAVDLGHHLVPLRRGGEIAAQVLAVSYPTAACLPPLQRVTEGGGSPIVGAVRTLYEHLFAAAEPRLSGLPLMVTGHLHVAGGLESEGAERRILVGGDHAVPADVFPEAAHYVALGHLHKAQRVGRDTVRYSGSLIPLSAAEQPYAHAVTLVTLDGGPARIELIPIPRPLPFLRLPASGDMRLGELGDHLTRLVRDLGLSADPPLDERPFVQIRLAREGLGAGYRAEIDRIADGFPVRVVDVRVAPLPEGLETQATAGPNLVRLAERDPEDLFRIAFARSRGEPPGPEHLAVFHRARAEAEGGAAG</sequence>
<feature type="domain" description="Calcineurin-like phosphoesterase" evidence="8">
    <location>
        <begin position="21"/>
        <end position="116"/>
    </location>
</feature>
<comment type="similarity">
    <text evidence="1 7">Belongs to the SbcD family.</text>
</comment>
<keyword evidence="7" id="KW-0233">DNA recombination</keyword>
<dbReference type="InterPro" id="IPR004593">
    <property type="entry name" value="SbcD"/>
</dbReference>
<dbReference type="STRING" id="582675.SAMN05192565_103124"/>
<dbReference type="PANTHER" id="PTHR30337">
    <property type="entry name" value="COMPONENT OF ATP-DEPENDENT DSDNA EXONUCLEASE"/>
    <property type="match status" value="1"/>
</dbReference>
<proteinExistence type="inferred from homology"/>
<dbReference type="Pfam" id="PF12320">
    <property type="entry name" value="SbcD_C"/>
    <property type="match status" value="1"/>
</dbReference>
<evidence type="ECO:0000256" key="6">
    <source>
        <dbReference type="ARBA" id="ARBA00022839"/>
    </source>
</evidence>
<dbReference type="Pfam" id="PF00149">
    <property type="entry name" value="Metallophos"/>
    <property type="match status" value="1"/>
</dbReference>
<dbReference type="InterPro" id="IPR041796">
    <property type="entry name" value="Mre11_N"/>
</dbReference>
<dbReference type="Proteomes" id="UP000199229">
    <property type="component" value="Unassembled WGS sequence"/>
</dbReference>
<dbReference type="Gene3D" id="3.60.21.10">
    <property type="match status" value="1"/>
</dbReference>
<comment type="subunit">
    <text evidence="2 7">Heterodimer of SbcC and SbcD.</text>
</comment>
<dbReference type="NCBIfam" id="TIGR00619">
    <property type="entry name" value="sbcd"/>
    <property type="match status" value="1"/>
</dbReference>
<evidence type="ECO:0000313" key="10">
    <source>
        <dbReference type="EMBL" id="SFG43525.1"/>
    </source>
</evidence>
<feature type="domain" description="Nuclease SbcCD subunit D C-terminal" evidence="9">
    <location>
        <begin position="314"/>
        <end position="412"/>
    </location>
</feature>
<name>A0A1I2RS56_9HYPH</name>
<keyword evidence="7" id="KW-0235">DNA replication</keyword>
<evidence type="ECO:0000256" key="3">
    <source>
        <dbReference type="ARBA" id="ARBA00013365"/>
    </source>
</evidence>
<dbReference type="AlphaFoldDB" id="A0A1I2RS56"/>
<keyword evidence="11" id="KW-1185">Reference proteome</keyword>
<dbReference type="PANTHER" id="PTHR30337:SF0">
    <property type="entry name" value="NUCLEASE SBCCD SUBUNIT D"/>
    <property type="match status" value="1"/>
</dbReference>
<evidence type="ECO:0000313" key="11">
    <source>
        <dbReference type="Proteomes" id="UP000199229"/>
    </source>
</evidence>
<reference evidence="11" key="1">
    <citation type="submission" date="2016-10" db="EMBL/GenBank/DDBJ databases">
        <authorList>
            <person name="Varghese N."/>
            <person name="Submissions S."/>
        </authorList>
    </citation>
    <scope>NUCLEOTIDE SEQUENCE [LARGE SCALE GENOMIC DNA]</scope>
    <source>
        <strain evidence="11">Gh-105</strain>
    </source>
</reference>
<keyword evidence="7" id="KW-0255">Endonuclease</keyword>
<evidence type="ECO:0000256" key="7">
    <source>
        <dbReference type="RuleBase" id="RU363069"/>
    </source>
</evidence>
<dbReference type="EMBL" id="FOPM01000003">
    <property type="protein sequence ID" value="SFG43525.1"/>
    <property type="molecule type" value="Genomic_DNA"/>
</dbReference>
<dbReference type="InterPro" id="IPR026843">
    <property type="entry name" value="SbcD_C"/>
</dbReference>
<evidence type="ECO:0000256" key="2">
    <source>
        <dbReference type="ARBA" id="ARBA00011322"/>
    </source>
</evidence>
<organism evidence="10 11">
    <name type="scientific">Methylobacterium gossipiicola</name>
    <dbReference type="NCBI Taxonomy" id="582675"/>
    <lineage>
        <taxon>Bacteria</taxon>
        <taxon>Pseudomonadati</taxon>
        <taxon>Pseudomonadota</taxon>
        <taxon>Alphaproteobacteria</taxon>
        <taxon>Hyphomicrobiales</taxon>
        <taxon>Methylobacteriaceae</taxon>
        <taxon>Methylobacterium</taxon>
    </lineage>
</organism>
<keyword evidence="4 7" id="KW-0540">Nuclease</keyword>
<evidence type="ECO:0000256" key="4">
    <source>
        <dbReference type="ARBA" id="ARBA00022722"/>
    </source>
</evidence>
<dbReference type="InterPro" id="IPR004843">
    <property type="entry name" value="Calcineurin-like_PHP"/>
</dbReference>
<evidence type="ECO:0000259" key="8">
    <source>
        <dbReference type="Pfam" id="PF00149"/>
    </source>
</evidence>
<evidence type="ECO:0000256" key="1">
    <source>
        <dbReference type="ARBA" id="ARBA00010555"/>
    </source>
</evidence>
<gene>
    <name evidence="7" type="primary">sbcD</name>
    <name evidence="10" type="ORF">SAMN05192565_103124</name>
</gene>
<evidence type="ECO:0000256" key="5">
    <source>
        <dbReference type="ARBA" id="ARBA00022801"/>
    </source>
</evidence>
<evidence type="ECO:0000259" key="9">
    <source>
        <dbReference type="Pfam" id="PF12320"/>
    </source>
</evidence>
<dbReference type="InterPro" id="IPR029052">
    <property type="entry name" value="Metallo-depent_PP-like"/>
</dbReference>
<dbReference type="SUPFAM" id="SSF56300">
    <property type="entry name" value="Metallo-dependent phosphatases"/>
    <property type="match status" value="1"/>
</dbReference>
<protein>
    <recommendedName>
        <fullName evidence="3 7">Nuclease SbcCD subunit D</fullName>
    </recommendedName>
</protein>
<dbReference type="GO" id="GO:0006260">
    <property type="term" value="P:DNA replication"/>
    <property type="evidence" value="ECO:0007669"/>
    <property type="project" value="UniProtKB-KW"/>
</dbReference>
<comment type="function">
    <text evidence="7">SbcCD cleaves DNA hairpin structures. These structures can inhibit DNA replication and are intermediates in certain DNA recombination reactions. The complex acts as a 3'-&gt;5' double strand exonuclease that can open hairpins. It also has a 5' single-strand endonuclease activity.</text>
</comment>